<keyword evidence="3" id="KW-0175">Coiled coil</keyword>
<evidence type="ECO:0000313" key="9">
    <source>
        <dbReference type="Proteomes" id="UP000002866"/>
    </source>
</evidence>
<dbReference type="GO" id="GO:0032040">
    <property type="term" value="C:small-subunit processome"/>
    <property type="evidence" value="ECO:0007669"/>
    <property type="project" value="EnsemblFungi"/>
</dbReference>
<keyword evidence="4" id="KW-0539">Nucleus</keyword>
<comment type="subcellular location">
    <subcellularLocation>
        <location evidence="1">Nucleus</location>
        <location evidence="1">Nucleolus</location>
    </subcellularLocation>
</comment>
<feature type="region of interest" description="Disordered" evidence="5">
    <location>
        <begin position="389"/>
        <end position="408"/>
    </location>
</feature>
<feature type="domain" description="NUC153" evidence="6">
    <location>
        <begin position="580"/>
        <end position="608"/>
    </location>
</feature>
<evidence type="ECO:0000259" key="6">
    <source>
        <dbReference type="Pfam" id="PF08159"/>
    </source>
</evidence>
<gene>
    <name evidence="8" type="primary">TBLA0A06540</name>
    <name evidence="8" type="ORF">TBLA_0A06540</name>
</gene>
<dbReference type="InterPro" id="IPR056750">
    <property type="entry name" value="RRM_ESF1"/>
</dbReference>
<reference evidence="8 9" key="1">
    <citation type="journal article" date="2011" name="Proc. Natl. Acad. Sci. U.S.A.">
        <title>Evolutionary erosion of yeast sex chromosomes by mating-type switching accidents.</title>
        <authorList>
            <person name="Gordon J.L."/>
            <person name="Armisen D."/>
            <person name="Proux-Wera E."/>
            <person name="Oheigeartaigh S.S."/>
            <person name="Byrne K.P."/>
            <person name="Wolfe K.H."/>
        </authorList>
    </citation>
    <scope>NUCLEOTIDE SEQUENCE [LARGE SCALE GENOMIC DNA]</scope>
    <source>
        <strain evidence="9">ATCC 34711 / CBS 6284 / DSM 70876 / NBRC 10599 / NRRL Y-10934 / UCD 77-7</strain>
    </source>
</reference>
<dbReference type="InterPro" id="IPR012580">
    <property type="entry name" value="NUC153"/>
</dbReference>
<name>I2GWE4_HENB6</name>
<dbReference type="EMBL" id="HE806316">
    <property type="protein sequence ID" value="CCH58446.1"/>
    <property type="molecule type" value="Genomic_DNA"/>
</dbReference>
<dbReference type="InterPro" id="IPR039754">
    <property type="entry name" value="Esf1"/>
</dbReference>
<evidence type="ECO:0000256" key="4">
    <source>
        <dbReference type="ARBA" id="ARBA00023242"/>
    </source>
</evidence>
<dbReference type="GO" id="GO:0003723">
    <property type="term" value="F:RNA binding"/>
    <property type="evidence" value="ECO:0007669"/>
    <property type="project" value="EnsemblFungi"/>
</dbReference>
<feature type="region of interest" description="Disordered" evidence="5">
    <location>
        <begin position="594"/>
        <end position="659"/>
    </location>
</feature>
<feature type="domain" description="ESF1 RRM" evidence="7">
    <location>
        <begin position="170"/>
        <end position="331"/>
    </location>
</feature>
<protein>
    <submittedName>
        <fullName evidence="8">Uncharacterized protein</fullName>
    </submittedName>
</protein>
<dbReference type="FunCoup" id="I2GWE4">
    <property type="interactions" value="1229"/>
</dbReference>
<dbReference type="PANTHER" id="PTHR12202">
    <property type="entry name" value="ESF1 HOMOLOG"/>
    <property type="match status" value="1"/>
</dbReference>
<feature type="compositionally biased region" description="Basic and acidic residues" evidence="5">
    <location>
        <begin position="610"/>
        <end position="640"/>
    </location>
</feature>
<dbReference type="Pfam" id="PF08159">
    <property type="entry name" value="NUC153"/>
    <property type="match status" value="1"/>
</dbReference>
<dbReference type="eggNOG" id="KOG2318">
    <property type="taxonomic scope" value="Eukaryota"/>
</dbReference>
<dbReference type="InParanoid" id="I2GWE4"/>
<dbReference type="OMA" id="DHDFAID"/>
<dbReference type="Pfam" id="PF25121">
    <property type="entry name" value="RRM_ESF1"/>
    <property type="match status" value="1"/>
</dbReference>
<feature type="compositionally biased region" description="Acidic residues" evidence="5">
    <location>
        <begin position="241"/>
        <end position="250"/>
    </location>
</feature>
<feature type="region of interest" description="Disordered" evidence="5">
    <location>
        <begin position="66"/>
        <end position="171"/>
    </location>
</feature>
<feature type="compositionally biased region" description="Basic residues" evidence="5">
    <location>
        <begin position="647"/>
        <end position="659"/>
    </location>
</feature>
<feature type="compositionally biased region" description="Acidic residues" evidence="5">
    <location>
        <begin position="141"/>
        <end position="157"/>
    </location>
</feature>
<feature type="region of interest" description="Disordered" evidence="5">
    <location>
        <begin position="424"/>
        <end position="524"/>
    </location>
</feature>
<dbReference type="GO" id="GO:0006364">
    <property type="term" value="P:rRNA processing"/>
    <property type="evidence" value="ECO:0007669"/>
    <property type="project" value="EnsemblFungi"/>
</dbReference>
<feature type="compositionally biased region" description="Basic and acidic residues" evidence="5">
    <location>
        <begin position="445"/>
        <end position="470"/>
    </location>
</feature>
<feature type="compositionally biased region" description="Acidic residues" evidence="5">
    <location>
        <begin position="424"/>
        <end position="436"/>
    </location>
</feature>
<feature type="compositionally biased region" description="Basic and acidic residues" evidence="5">
    <location>
        <begin position="506"/>
        <end position="524"/>
    </location>
</feature>
<evidence type="ECO:0000313" key="8">
    <source>
        <dbReference type="EMBL" id="CCH58446.1"/>
    </source>
</evidence>
<comment type="similarity">
    <text evidence="2">Belongs to the ESF1 family.</text>
</comment>
<feature type="compositionally biased region" description="Basic and acidic residues" evidence="5">
    <location>
        <begin position="214"/>
        <end position="229"/>
    </location>
</feature>
<evidence type="ECO:0000256" key="2">
    <source>
        <dbReference type="ARBA" id="ARBA00009087"/>
    </source>
</evidence>
<sequence>MSERKPKEDARFAGVFTDPKFRRSKKDSLKVKLDNRFSKKDLQVNYKSKVDRYGRKIIDRNEKDKKDFDKYYTKDEDEENKDEEQDKSDQEEESEEEDVDEKADDDEDVLAELARLDRARGDVPSDYVSSSDDYSSSESESSGESEVDSDEESDAEIESAKPETGDPSKTVAVVNLDWDHVKSTDLMITFSGFIPKGGKINKIAIYPSEFGKERMQREEIEGPPKELFKKKNKKGKKSTAEDNEDDVSDVDINDLYEEGDADKNIDSKSLRQYQLERLRYYYAVVYCNNIGTAESIYKNCDGTEYESTANVFDIRYVPDEMTFDDTPRDECDQLPKNYKPLQFSTDALQHSNVKLTWDETPADRVEISKRAFSQKEIDEMDFKAYLASDSDESESELNNDSKNKLKSLVGGGAFGNVFGKDTEYDLDGSDDEDGVDMEITFTPGLDEKKEASDNETKKEESTIEKLQRKEKERRKLRKQKVKDLKEKSVQERKEKLNSNRNRNKKNNNELLKDEKEKQDKSKAELELLMMDEDDRISGVNNKAHFNMNEILRSEKEKGKKSKYQDKNKIVQDEFKPNLNDSRFDEIFEDHAFAIDPTQPEFKQTSAMKEILNERTKRASKKQNKDKDNKKRKNTNEDKSDISNIVNKLKKKIKNKRNNF</sequence>
<keyword evidence="9" id="KW-1185">Reference proteome</keyword>
<evidence type="ECO:0000259" key="7">
    <source>
        <dbReference type="Pfam" id="PF25121"/>
    </source>
</evidence>
<organism evidence="8 9">
    <name type="scientific">Henningerozyma blattae (strain ATCC 34711 / CBS 6284 / DSM 70876 / NBRC 10599 / NRRL Y-10934 / UCD 77-7)</name>
    <name type="common">Yeast</name>
    <name type="synonym">Tetrapisispora blattae</name>
    <dbReference type="NCBI Taxonomy" id="1071380"/>
    <lineage>
        <taxon>Eukaryota</taxon>
        <taxon>Fungi</taxon>
        <taxon>Dikarya</taxon>
        <taxon>Ascomycota</taxon>
        <taxon>Saccharomycotina</taxon>
        <taxon>Saccharomycetes</taxon>
        <taxon>Saccharomycetales</taxon>
        <taxon>Saccharomycetaceae</taxon>
        <taxon>Henningerozyma</taxon>
    </lineage>
</organism>
<dbReference type="KEGG" id="tbl:TBLA_0A06540"/>
<accession>I2GWE4</accession>
<feature type="compositionally biased region" description="Basic and acidic residues" evidence="5">
    <location>
        <begin position="481"/>
        <end position="497"/>
    </location>
</feature>
<dbReference type="OrthoDB" id="431825at2759"/>
<dbReference type="AlphaFoldDB" id="I2GWE4"/>
<feature type="region of interest" description="Disordered" evidence="5">
    <location>
        <begin position="214"/>
        <end position="250"/>
    </location>
</feature>
<dbReference type="Proteomes" id="UP000002866">
    <property type="component" value="Chromosome 1"/>
</dbReference>
<evidence type="ECO:0000256" key="1">
    <source>
        <dbReference type="ARBA" id="ARBA00004604"/>
    </source>
</evidence>
<dbReference type="HOGENOM" id="CLU_010564_0_1_1"/>
<evidence type="ECO:0000256" key="5">
    <source>
        <dbReference type="SAM" id="MobiDB-lite"/>
    </source>
</evidence>
<dbReference type="GeneID" id="14493183"/>
<proteinExistence type="inferred from homology"/>
<feature type="compositionally biased region" description="Basic and acidic residues" evidence="5">
    <location>
        <begin position="114"/>
        <end position="123"/>
    </location>
</feature>
<feature type="compositionally biased region" description="Low complexity" evidence="5">
    <location>
        <begin position="125"/>
        <end position="140"/>
    </location>
</feature>
<evidence type="ECO:0000256" key="3">
    <source>
        <dbReference type="ARBA" id="ARBA00023054"/>
    </source>
</evidence>
<dbReference type="RefSeq" id="XP_004177965.1">
    <property type="nucleotide sequence ID" value="XM_004177917.1"/>
</dbReference>
<dbReference type="STRING" id="1071380.I2GWE4"/>
<feature type="compositionally biased region" description="Basic residues" evidence="5">
    <location>
        <begin position="471"/>
        <end position="480"/>
    </location>
</feature>
<feature type="compositionally biased region" description="Acidic residues" evidence="5">
    <location>
        <begin position="75"/>
        <end position="110"/>
    </location>
</feature>
<dbReference type="PANTHER" id="PTHR12202:SF0">
    <property type="entry name" value="ESF1 HOMOLOG"/>
    <property type="match status" value="1"/>
</dbReference>